<name>A0AAV4BXR1_9GAST</name>
<keyword evidence="2" id="KW-1185">Reference proteome</keyword>
<evidence type="ECO:0000313" key="2">
    <source>
        <dbReference type="Proteomes" id="UP000735302"/>
    </source>
</evidence>
<gene>
    <name evidence="1" type="ORF">PoB_005170000</name>
</gene>
<evidence type="ECO:0000313" key="1">
    <source>
        <dbReference type="EMBL" id="GFO25195.1"/>
    </source>
</evidence>
<accession>A0AAV4BXR1</accession>
<dbReference type="AlphaFoldDB" id="A0AAV4BXR1"/>
<proteinExistence type="predicted"/>
<protein>
    <submittedName>
        <fullName evidence="1">Uncharacterized protein</fullName>
    </submittedName>
</protein>
<dbReference type="EMBL" id="BLXT01005736">
    <property type="protein sequence ID" value="GFO25195.1"/>
    <property type="molecule type" value="Genomic_DNA"/>
</dbReference>
<reference evidence="1 2" key="1">
    <citation type="journal article" date="2021" name="Elife">
        <title>Chloroplast acquisition without the gene transfer in kleptoplastic sea slugs, Plakobranchus ocellatus.</title>
        <authorList>
            <person name="Maeda T."/>
            <person name="Takahashi S."/>
            <person name="Yoshida T."/>
            <person name="Shimamura S."/>
            <person name="Takaki Y."/>
            <person name="Nagai Y."/>
            <person name="Toyoda A."/>
            <person name="Suzuki Y."/>
            <person name="Arimoto A."/>
            <person name="Ishii H."/>
            <person name="Satoh N."/>
            <person name="Nishiyama T."/>
            <person name="Hasebe M."/>
            <person name="Maruyama T."/>
            <person name="Minagawa J."/>
            <person name="Obokata J."/>
            <person name="Shigenobu S."/>
        </authorList>
    </citation>
    <scope>NUCLEOTIDE SEQUENCE [LARGE SCALE GENOMIC DNA]</scope>
</reference>
<sequence length="93" mass="10263">MSPLTSGNQKWQHPTTIRILGIDTGIESGCFPVCSIGHHKRRGGEDREIISVGQQQDSNFIEELFVKRVKPVTNSLYFPTNIHGLSTKGALVS</sequence>
<organism evidence="1 2">
    <name type="scientific">Plakobranchus ocellatus</name>
    <dbReference type="NCBI Taxonomy" id="259542"/>
    <lineage>
        <taxon>Eukaryota</taxon>
        <taxon>Metazoa</taxon>
        <taxon>Spiralia</taxon>
        <taxon>Lophotrochozoa</taxon>
        <taxon>Mollusca</taxon>
        <taxon>Gastropoda</taxon>
        <taxon>Heterobranchia</taxon>
        <taxon>Euthyneura</taxon>
        <taxon>Panpulmonata</taxon>
        <taxon>Sacoglossa</taxon>
        <taxon>Placobranchoidea</taxon>
        <taxon>Plakobranchidae</taxon>
        <taxon>Plakobranchus</taxon>
    </lineage>
</organism>
<dbReference type="Proteomes" id="UP000735302">
    <property type="component" value="Unassembled WGS sequence"/>
</dbReference>
<comment type="caution">
    <text evidence="1">The sequence shown here is derived from an EMBL/GenBank/DDBJ whole genome shotgun (WGS) entry which is preliminary data.</text>
</comment>